<organism evidence="4 5">
    <name type="scientific">Granulicella aggregans</name>
    <dbReference type="NCBI Taxonomy" id="474949"/>
    <lineage>
        <taxon>Bacteria</taxon>
        <taxon>Pseudomonadati</taxon>
        <taxon>Acidobacteriota</taxon>
        <taxon>Terriglobia</taxon>
        <taxon>Terriglobales</taxon>
        <taxon>Acidobacteriaceae</taxon>
        <taxon>Granulicella</taxon>
    </lineage>
</organism>
<accession>A0A7W8E2G5</accession>
<dbReference type="EMBL" id="JACHIP010000001">
    <property type="protein sequence ID" value="MBB5056164.1"/>
    <property type="molecule type" value="Genomic_DNA"/>
</dbReference>
<feature type="domain" description="PPM-type phosphatase" evidence="3">
    <location>
        <begin position="220"/>
        <end position="435"/>
    </location>
</feature>
<dbReference type="GO" id="GO:0016791">
    <property type="term" value="F:phosphatase activity"/>
    <property type="evidence" value="ECO:0007669"/>
    <property type="project" value="TreeGrafter"/>
</dbReference>
<name>A0A7W8E2G5_9BACT</name>
<dbReference type="InterPro" id="IPR052016">
    <property type="entry name" value="Bact_Sigma-Reg"/>
</dbReference>
<dbReference type="SUPFAM" id="SSF81606">
    <property type="entry name" value="PP2C-like"/>
    <property type="match status" value="1"/>
</dbReference>
<dbReference type="SMART" id="SM00065">
    <property type="entry name" value="GAF"/>
    <property type="match status" value="1"/>
</dbReference>
<comment type="caution">
    <text evidence="4">The sequence shown here is derived from an EMBL/GenBank/DDBJ whole genome shotgun (WGS) entry which is preliminary data.</text>
</comment>
<reference evidence="4 5" key="1">
    <citation type="submission" date="2020-08" db="EMBL/GenBank/DDBJ databases">
        <title>Genomic Encyclopedia of Type Strains, Phase IV (KMG-V): Genome sequencing to study the core and pangenomes of soil and plant-associated prokaryotes.</title>
        <authorList>
            <person name="Whitman W."/>
        </authorList>
    </citation>
    <scope>NUCLEOTIDE SEQUENCE [LARGE SCALE GENOMIC DNA]</scope>
    <source>
        <strain evidence="4 5">M8UP14</strain>
    </source>
</reference>
<dbReference type="PANTHER" id="PTHR43156">
    <property type="entry name" value="STAGE II SPORULATION PROTEIN E-RELATED"/>
    <property type="match status" value="1"/>
</dbReference>
<dbReference type="SUPFAM" id="SSF55781">
    <property type="entry name" value="GAF domain-like"/>
    <property type="match status" value="1"/>
</dbReference>
<dbReference type="RefSeq" id="WP_184213845.1">
    <property type="nucleotide sequence ID" value="NZ_JACHIP010000001.1"/>
</dbReference>
<sequence>MDTKRTKTRSTPGDWLKKQLVPRAYDRHILFEEIFARVAKIFRLDDLLRYLAQTMMDRLDLSSLTILVKHGSVFEVMRTAGNVNVSGVPFPVNSSAISHLRRNARPTILDKGRTDPWRMLATKDEVHALDRLHAQMLLPFVGRTGLVGFAALAQRGNRGFSLHDLYLFRELGRHVGLALEAAMTLEDLSRESAHRASANRELELAREVQERMFPQRIPAIPGATIAGRCVSAQAVGGDYYDIFLTVDGDICFALGDVSGKGISSALLMATLRASLRTLILDNDLSPTQLVFKLNRLIHEASAENRFATFAVFFYKPRSRSLTYVNAGHNPPLLLRGKEVIRLESGGPVLGLFPDCTYEQETIQIEPGDLLLVYSDGVTESINPAGDEWCEEGLIAAMRHRRKGATAVVEDVFKSLQVFAAGTPQPDDITLLAFEADGIGKRSQGALEVGQPLPIDLPEEIFLALE</sequence>
<dbReference type="InterPro" id="IPR001932">
    <property type="entry name" value="PPM-type_phosphatase-like_dom"/>
</dbReference>
<keyword evidence="1 4" id="KW-0378">Hydrolase</keyword>
<evidence type="ECO:0000313" key="4">
    <source>
        <dbReference type="EMBL" id="MBB5056164.1"/>
    </source>
</evidence>
<dbReference type="Pfam" id="PF07228">
    <property type="entry name" value="SpoIIE"/>
    <property type="match status" value="1"/>
</dbReference>
<evidence type="ECO:0000313" key="5">
    <source>
        <dbReference type="Proteomes" id="UP000540989"/>
    </source>
</evidence>
<dbReference type="Proteomes" id="UP000540989">
    <property type="component" value="Unassembled WGS sequence"/>
</dbReference>
<gene>
    <name evidence="4" type="ORF">HDF16_000833</name>
</gene>
<evidence type="ECO:0000259" key="3">
    <source>
        <dbReference type="SMART" id="SM00331"/>
    </source>
</evidence>
<dbReference type="InterPro" id="IPR003018">
    <property type="entry name" value="GAF"/>
</dbReference>
<evidence type="ECO:0000259" key="2">
    <source>
        <dbReference type="SMART" id="SM00065"/>
    </source>
</evidence>
<dbReference type="PANTHER" id="PTHR43156:SF2">
    <property type="entry name" value="STAGE II SPORULATION PROTEIN E"/>
    <property type="match status" value="1"/>
</dbReference>
<dbReference type="EC" id="3.1.3.3" evidence="4"/>
<proteinExistence type="predicted"/>
<dbReference type="SMART" id="SM00331">
    <property type="entry name" value="PP2C_SIG"/>
    <property type="match status" value="1"/>
</dbReference>
<evidence type="ECO:0000256" key="1">
    <source>
        <dbReference type="ARBA" id="ARBA00022801"/>
    </source>
</evidence>
<dbReference type="Gene3D" id="3.60.40.10">
    <property type="entry name" value="PPM-type phosphatase domain"/>
    <property type="match status" value="1"/>
</dbReference>
<keyword evidence="5" id="KW-1185">Reference proteome</keyword>
<dbReference type="InterPro" id="IPR036457">
    <property type="entry name" value="PPM-type-like_dom_sf"/>
</dbReference>
<protein>
    <submittedName>
        <fullName evidence="4">Sigma-B regulation protein RsbU (Phosphoserine phosphatase)</fullName>
        <ecNumber evidence="4">3.1.3.3</ecNumber>
    </submittedName>
</protein>
<dbReference type="Gene3D" id="3.30.450.40">
    <property type="match status" value="1"/>
</dbReference>
<dbReference type="InterPro" id="IPR029016">
    <property type="entry name" value="GAF-like_dom_sf"/>
</dbReference>
<feature type="domain" description="GAF" evidence="2">
    <location>
        <begin position="26"/>
        <end position="189"/>
    </location>
</feature>
<dbReference type="AlphaFoldDB" id="A0A7W8E2G5"/>